<dbReference type="Pfam" id="PF08729">
    <property type="entry name" value="HUN"/>
    <property type="match status" value="1"/>
</dbReference>
<name>A0AAJ0BZF4_9PEZI</name>
<accession>A0AAJ0BZF4</accession>
<feature type="domain" description="Hpc2-related" evidence="2">
    <location>
        <begin position="526"/>
        <end position="567"/>
    </location>
</feature>
<evidence type="ECO:0000256" key="1">
    <source>
        <dbReference type="SAM" id="MobiDB-lite"/>
    </source>
</evidence>
<feature type="compositionally biased region" description="Low complexity" evidence="1">
    <location>
        <begin position="381"/>
        <end position="391"/>
    </location>
</feature>
<reference evidence="3" key="1">
    <citation type="submission" date="2023-06" db="EMBL/GenBank/DDBJ databases">
        <title>Genome-scale phylogeny and comparative genomics of the fungal order Sordariales.</title>
        <authorList>
            <consortium name="Lawrence Berkeley National Laboratory"/>
            <person name="Hensen N."/>
            <person name="Bonometti L."/>
            <person name="Westerberg I."/>
            <person name="Brannstrom I.O."/>
            <person name="Guillou S."/>
            <person name="Cros-Aarteil S."/>
            <person name="Calhoun S."/>
            <person name="Haridas S."/>
            <person name="Kuo A."/>
            <person name="Mondo S."/>
            <person name="Pangilinan J."/>
            <person name="Riley R."/>
            <person name="Labutti K."/>
            <person name="Andreopoulos B."/>
            <person name="Lipzen A."/>
            <person name="Chen C."/>
            <person name="Yanf M."/>
            <person name="Daum C."/>
            <person name="Ng V."/>
            <person name="Clum A."/>
            <person name="Steindorff A."/>
            <person name="Ohm R."/>
            <person name="Martin F."/>
            <person name="Silar P."/>
            <person name="Natvig D."/>
            <person name="Lalanne C."/>
            <person name="Gautier V."/>
            <person name="Ament-Velasquez S.L."/>
            <person name="Kruys A."/>
            <person name="Hutchinson M.I."/>
            <person name="Powell A.J."/>
            <person name="Barry K."/>
            <person name="Miller A.N."/>
            <person name="Grigoriev I.V."/>
            <person name="Debuchy R."/>
            <person name="Gladieux P."/>
            <person name="Thoren M.H."/>
            <person name="Johannesson H."/>
        </authorList>
    </citation>
    <scope>NUCLEOTIDE SEQUENCE</scope>
    <source>
        <strain evidence="3">8032-3</strain>
    </source>
</reference>
<feature type="compositionally biased region" description="Basic and acidic residues" evidence="1">
    <location>
        <begin position="1"/>
        <end position="10"/>
    </location>
</feature>
<sequence length="678" mass="71129">MAAEGRDTEMRNYSSSPTSLSSPPSALSEPGSPTRLLSQGRANIEMDEIVVDPGSANRFGVTSQQRPPAPPGVQLTAAGLPRKKPGRKPGSTVKPKAATDTSSTNTEPKQRRPRKPRDPNAPPIQRKRKAAAIAAENAEEPMQIDSDSRTGPVQSRQPRITELTSMRMALDEPPAAQNPPKREAPPKSMMSILNDEPAPRPQPPAPVTTTTRQIFDPVRGNYDPVRETMVARDPYGTGVLGSPRAPSQVVNRASASPSIASLVDPPSTNTMSPRPSHQSYSNSAASPSRFHESTSLPPSPPHPSRSNTQAPAKPPTTDIKRPPPPPPASAQTKPEPPKNTFTSMTSIPSAVTLAANAAPAPAQSRKVAAVAQQDREKHQKSSTASSSPNSSGPKDTLPAVSAGSGRSILDFGKANPGEELQAPSIVLHIPLNGETNKYVNFMRMAEERYGWDALHPRLAAHRERKARIAAASAALEKNGSGRESGDEMSVDLQSDGEGSNAEMGGMGNGAGGTSGPDGAPAKPARKKRNFKEDEYDKADDFVDDSELLWEQQAAASRDGFFVYSGPLIPEVEKPVAGSEAPPKRGRGGRGSRGGARGGATARGEGTGRGRGGGPGSRGGAVARKPRITKLEKEQRDREKAEREKLAQAASKSGAGSGTHPLLQVGASADQSNAAGVAG</sequence>
<dbReference type="RefSeq" id="XP_060283517.1">
    <property type="nucleotide sequence ID" value="XM_060432954.1"/>
</dbReference>
<feature type="compositionally biased region" description="Basic and acidic residues" evidence="1">
    <location>
        <begin position="628"/>
        <end position="645"/>
    </location>
</feature>
<gene>
    <name evidence="3" type="ORF">QBC33DRAFT_65123</name>
</gene>
<feature type="compositionally biased region" description="Gly residues" evidence="1">
    <location>
        <begin position="604"/>
        <end position="618"/>
    </location>
</feature>
<feature type="compositionally biased region" description="Polar residues" evidence="1">
    <location>
        <begin position="149"/>
        <end position="164"/>
    </location>
</feature>
<feature type="compositionally biased region" description="Polar residues" evidence="1">
    <location>
        <begin position="248"/>
        <end position="259"/>
    </location>
</feature>
<dbReference type="Proteomes" id="UP001244011">
    <property type="component" value="Unassembled WGS sequence"/>
</dbReference>
<protein>
    <submittedName>
        <fullName evidence="3">HPC2-domain-containing protein</fullName>
    </submittedName>
</protein>
<feature type="region of interest" description="Disordered" evidence="1">
    <location>
        <begin position="569"/>
        <end position="678"/>
    </location>
</feature>
<dbReference type="EMBL" id="MU839008">
    <property type="protein sequence ID" value="KAK1767304.1"/>
    <property type="molecule type" value="Genomic_DNA"/>
</dbReference>
<evidence type="ECO:0000313" key="3">
    <source>
        <dbReference type="EMBL" id="KAK1767304.1"/>
    </source>
</evidence>
<feature type="region of interest" description="Disordered" evidence="1">
    <location>
        <begin position="1"/>
        <end position="415"/>
    </location>
</feature>
<evidence type="ECO:0000313" key="4">
    <source>
        <dbReference type="Proteomes" id="UP001244011"/>
    </source>
</evidence>
<feature type="compositionally biased region" description="Polar residues" evidence="1">
    <location>
        <begin position="339"/>
        <end position="349"/>
    </location>
</feature>
<feature type="compositionally biased region" description="Gly residues" evidence="1">
    <location>
        <begin position="504"/>
        <end position="515"/>
    </location>
</feature>
<dbReference type="GeneID" id="85316141"/>
<feature type="region of interest" description="Disordered" evidence="1">
    <location>
        <begin position="471"/>
        <end position="537"/>
    </location>
</feature>
<feature type="compositionally biased region" description="Low complexity" evidence="1">
    <location>
        <begin position="14"/>
        <end position="33"/>
    </location>
</feature>
<keyword evidence="4" id="KW-1185">Reference proteome</keyword>
<organism evidence="3 4">
    <name type="scientific">Phialemonium atrogriseum</name>
    <dbReference type="NCBI Taxonomy" id="1093897"/>
    <lineage>
        <taxon>Eukaryota</taxon>
        <taxon>Fungi</taxon>
        <taxon>Dikarya</taxon>
        <taxon>Ascomycota</taxon>
        <taxon>Pezizomycotina</taxon>
        <taxon>Sordariomycetes</taxon>
        <taxon>Sordariomycetidae</taxon>
        <taxon>Cephalothecales</taxon>
        <taxon>Cephalothecaceae</taxon>
        <taxon>Phialemonium</taxon>
    </lineage>
</organism>
<comment type="caution">
    <text evidence="3">The sequence shown here is derived from an EMBL/GenBank/DDBJ whole genome shotgun (WGS) entry which is preliminary data.</text>
</comment>
<evidence type="ECO:0000259" key="2">
    <source>
        <dbReference type="Pfam" id="PF08729"/>
    </source>
</evidence>
<feature type="compositionally biased region" description="Polar residues" evidence="1">
    <location>
        <begin position="668"/>
        <end position="678"/>
    </location>
</feature>
<proteinExistence type="predicted"/>
<dbReference type="AlphaFoldDB" id="A0AAJ0BZF4"/>
<feature type="compositionally biased region" description="Polar residues" evidence="1">
    <location>
        <begin position="266"/>
        <end position="286"/>
    </location>
</feature>
<dbReference type="InterPro" id="IPR014840">
    <property type="entry name" value="HRD"/>
</dbReference>